<dbReference type="GO" id="GO:0006874">
    <property type="term" value="P:intracellular calcium ion homeostasis"/>
    <property type="evidence" value="ECO:0007669"/>
    <property type="project" value="TreeGrafter"/>
</dbReference>
<evidence type="ECO:0000313" key="5">
    <source>
        <dbReference type="EMBL" id="KAK5169785.1"/>
    </source>
</evidence>
<feature type="transmembrane region" description="Helical" evidence="3">
    <location>
        <begin position="272"/>
        <end position="297"/>
    </location>
</feature>
<accession>A0AAV9PA60</accession>
<dbReference type="AlphaFoldDB" id="A0AAV9PA60"/>
<feature type="compositionally biased region" description="Polar residues" evidence="2">
    <location>
        <begin position="801"/>
        <end position="812"/>
    </location>
</feature>
<protein>
    <recommendedName>
        <fullName evidence="4">EF-hand domain-containing protein</fullName>
    </recommendedName>
</protein>
<feature type="transmembrane region" description="Helical" evidence="3">
    <location>
        <begin position="211"/>
        <end position="229"/>
    </location>
</feature>
<dbReference type="InterPro" id="IPR018247">
    <property type="entry name" value="EF_Hand_1_Ca_BS"/>
</dbReference>
<dbReference type="RefSeq" id="XP_064659131.1">
    <property type="nucleotide sequence ID" value="XM_064803006.1"/>
</dbReference>
<proteinExistence type="predicted"/>
<dbReference type="GO" id="GO:0005789">
    <property type="term" value="C:endoplasmic reticulum membrane"/>
    <property type="evidence" value="ECO:0007669"/>
    <property type="project" value="UniProtKB-SubCell"/>
</dbReference>
<feature type="compositionally biased region" description="Low complexity" evidence="2">
    <location>
        <begin position="28"/>
        <end position="38"/>
    </location>
</feature>
<evidence type="ECO:0000256" key="1">
    <source>
        <dbReference type="ARBA" id="ARBA00022837"/>
    </source>
</evidence>
<name>A0AAV9PA60_9PEZI</name>
<gene>
    <name evidence="5" type="ORF">LTR77_005763</name>
</gene>
<feature type="transmembrane region" description="Helical" evidence="3">
    <location>
        <begin position="128"/>
        <end position="148"/>
    </location>
</feature>
<feature type="compositionally biased region" description="Polar residues" evidence="2">
    <location>
        <begin position="887"/>
        <end position="896"/>
    </location>
</feature>
<feature type="compositionally biased region" description="Basic residues" evidence="2">
    <location>
        <begin position="79"/>
        <end position="88"/>
    </location>
</feature>
<keyword evidence="6" id="KW-1185">Reference proteome</keyword>
<keyword evidence="1" id="KW-0106">Calcium</keyword>
<feature type="domain" description="EF-hand" evidence="4">
    <location>
        <begin position="446"/>
        <end position="481"/>
    </location>
</feature>
<dbReference type="SUPFAM" id="SSF47473">
    <property type="entry name" value="EF-hand"/>
    <property type="match status" value="1"/>
</dbReference>
<reference evidence="5 6" key="1">
    <citation type="submission" date="2023-08" db="EMBL/GenBank/DDBJ databases">
        <title>Black Yeasts Isolated from many extreme environments.</title>
        <authorList>
            <person name="Coleine C."/>
            <person name="Stajich J.E."/>
            <person name="Selbmann L."/>
        </authorList>
    </citation>
    <scope>NUCLEOTIDE SEQUENCE [LARGE SCALE GENOMIC DNA]</scope>
    <source>
        <strain evidence="5 6">CCFEE 5935</strain>
    </source>
</reference>
<dbReference type="InterPro" id="IPR058650">
    <property type="entry name" value="Msy1/2-like"/>
</dbReference>
<dbReference type="Gene3D" id="1.10.238.10">
    <property type="entry name" value="EF-hand"/>
    <property type="match status" value="1"/>
</dbReference>
<feature type="region of interest" description="Disordered" evidence="2">
    <location>
        <begin position="746"/>
        <end position="1015"/>
    </location>
</feature>
<dbReference type="PROSITE" id="PS00018">
    <property type="entry name" value="EF_HAND_1"/>
    <property type="match status" value="1"/>
</dbReference>
<dbReference type="GeneID" id="89927104"/>
<dbReference type="Proteomes" id="UP001337655">
    <property type="component" value="Unassembled WGS sequence"/>
</dbReference>
<dbReference type="EMBL" id="JAVRRT010000008">
    <property type="protein sequence ID" value="KAK5169785.1"/>
    <property type="molecule type" value="Genomic_DNA"/>
</dbReference>
<evidence type="ECO:0000256" key="3">
    <source>
        <dbReference type="SAM" id="Phobius"/>
    </source>
</evidence>
<feature type="region of interest" description="Disordered" evidence="2">
    <location>
        <begin position="1"/>
        <end position="38"/>
    </location>
</feature>
<keyword evidence="3" id="KW-0812">Transmembrane</keyword>
<dbReference type="InterPro" id="IPR011992">
    <property type="entry name" value="EF-hand-dom_pair"/>
</dbReference>
<dbReference type="Pfam" id="PF25886">
    <property type="entry name" value="Msy1"/>
    <property type="match status" value="1"/>
</dbReference>
<dbReference type="GO" id="GO:0005262">
    <property type="term" value="F:calcium channel activity"/>
    <property type="evidence" value="ECO:0007669"/>
    <property type="project" value="TreeGrafter"/>
</dbReference>
<dbReference type="PANTHER" id="PTHR31323:SF14">
    <property type="entry name" value="MECHANOSENSITIVE ION CHANNEL PROTEIN MSY2"/>
    <property type="match status" value="1"/>
</dbReference>
<feature type="compositionally biased region" description="Low complexity" evidence="2">
    <location>
        <begin position="934"/>
        <end position="950"/>
    </location>
</feature>
<feature type="transmembrane region" description="Helical" evidence="3">
    <location>
        <begin position="498"/>
        <end position="519"/>
    </location>
</feature>
<feature type="compositionally biased region" description="Basic and acidic residues" evidence="2">
    <location>
        <begin position="746"/>
        <end position="771"/>
    </location>
</feature>
<dbReference type="InterPro" id="IPR006685">
    <property type="entry name" value="MscS_channel_2nd"/>
</dbReference>
<feature type="compositionally biased region" description="Basic and acidic residues" evidence="2">
    <location>
        <begin position="824"/>
        <end position="844"/>
    </location>
</feature>
<keyword evidence="3" id="KW-0472">Membrane</keyword>
<dbReference type="InterPro" id="IPR002048">
    <property type="entry name" value="EF_hand_dom"/>
</dbReference>
<feature type="compositionally biased region" description="Gly residues" evidence="2">
    <location>
        <begin position="866"/>
        <end position="877"/>
    </location>
</feature>
<dbReference type="GO" id="GO:0005509">
    <property type="term" value="F:calcium ion binding"/>
    <property type="evidence" value="ECO:0007669"/>
    <property type="project" value="InterPro"/>
</dbReference>
<dbReference type="PROSITE" id="PS50222">
    <property type="entry name" value="EF_HAND_2"/>
    <property type="match status" value="1"/>
</dbReference>
<comment type="caution">
    <text evidence="5">The sequence shown here is derived from an EMBL/GenBank/DDBJ whole genome shotgun (WGS) entry which is preliminary data.</text>
</comment>
<keyword evidence="3" id="KW-1133">Transmembrane helix</keyword>
<organism evidence="5 6">
    <name type="scientific">Saxophila tyrrhenica</name>
    <dbReference type="NCBI Taxonomy" id="1690608"/>
    <lineage>
        <taxon>Eukaryota</taxon>
        <taxon>Fungi</taxon>
        <taxon>Dikarya</taxon>
        <taxon>Ascomycota</taxon>
        <taxon>Pezizomycotina</taxon>
        <taxon>Dothideomycetes</taxon>
        <taxon>Dothideomycetidae</taxon>
        <taxon>Mycosphaerellales</taxon>
        <taxon>Extremaceae</taxon>
        <taxon>Saxophila</taxon>
    </lineage>
</organism>
<dbReference type="Pfam" id="PF00924">
    <property type="entry name" value="MS_channel_2nd"/>
    <property type="match status" value="1"/>
</dbReference>
<evidence type="ECO:0000256" key="2">
    <source>
        <dbReference type="SAM" id="MobiDB-lite"/>
    </source>
</evidence>
<evidence type="ECO:0000313" key="6">
    <source>
        <dbReference type="Proteomes" id="UP001337655"/>
    </source>
</evidence>
<feature type="compositionally biased region" description="Polar residues" evidence="2">
    <location>
        <begin position="53"/>
        <end position="73"/>
    </location>
</feature>
<evidence type="ECO:0000259" key="4">
    <source>
        <dbReference type="PROSITE" id="PS50222"/>
    </source>
</evidence>
<feature type="compositionally biased region" description="Polar residues" evidence="2">
    <location>
        <begin position="912"/>
        <end position="932"/>
    </location>
</feature>
<sequence>MSNSLHAPYRQQSKRFSREGFSPIPGDNEPNNMAANNNDATIDIPLEQVQSNGQGLRSQGSTTALQQKETTNGSEKHGHWNFRGRRRKPDASAQQKTGKVGYDGEEDTVNTMGKIYRKIANFSVITRYFLYTVPLGLLIAVPIIIGVYSGNETNIGGVRMLWLFTWIEIVWLSLWGSKTVAHYLPFVFRVLAGTVSSGVRKYSLVIKSLEIPLSLVGWAVSSLATFLPLMKRNPDTVNQCSRWKDNHPGYSSDDYSNSPCATQHWMSILQKILAAALIGTLIYLAEKALIQLISINYHRKQFNARIRDSKRNIWILGLLYDASRYLFPMYCQEFAEEDYTIADQLNLSRGNKTPGHRKSGSATPMRIIQKAGVGVDKITSVFGHVAGEVTGKSNLFNPNSAHSVVIEALEKNRTAEALARRLWMSFVVEGRESLFFDDIQDVLGPNQQEAAEEAFAALDRDGNGDISLDEMILTVTEFGRERKAISSSMHDVDQAINVLDRMLATVVFIIIILIFVAFLNESFVTTLATTGTALLSLSFVFAATAQEVLGSCIFLFVKHPFDIGDRVDIGTAGCLNQEQFVVEHISLLFTVFRHVQGAGVGRICQIPNIVLNTLWVENVSRSKAMTEQIMIDVSFDTSFEDLQILKNELATFVTDKDNSRDFQSSVDVDIIGTSDQSKLTIMAEVKHKSNWANETVRRSRRSKFMCALVSALKAVPIYPPGGGVDAAGSAANPNYSVAIDEGAVKEHADSAAQDREKARLVPTKKIEEAKQRLSPQASRTTAAPGAGMTQGEARTVDDLTSRNPAENEAWTSSREDSSTLGERPSVDRSDLDEVRGLLRRESTRGKRKVSSDVYRPSVPTINEPGQGYGYGGYGGYGVQRPGEVRYSNYQATSPTSGRGDENYPPSYGFPTRSPTRPAQTGPYQQTPSSPIEMSQVPQQQQPSSPPSSQQASHLPRQPTRSPSNPYRQRGESVSRRPVGQGYEVPGQGLGHGVPNAGVLDSAEEEERDLRPYSGV</sequence>
<feature type="region of interest" description="Disordered" evidence="2">
    <location>
        <begin position="53"/>
        <end position="104"/>
    </location>
</feature>
<dbReference type="PANTHER" id="PTHR31323">
    <property type="entry name" value="MECHANOSENSITIVE ION CHANNEL PROTEIN MSY2"/>
    <property type="match status" value="1"/>
</dbReference>